<comment type="caution">
    <text evidence="1">The sequence shown here is derived from an EMBL/GenBank/DDBJ whole genome shotgun (WGS) entry which is preliminary data.</text>
</comment>
<reference evidence="1" key="1">
    <citation type="submission" date="2020-05" db="EMBL/GenBank/DDBJ databases">
        <title>Mycena genomes resolve the evolution of fungal bioluminescence.</title>
        <authorList>
            <person name="Tsai I.J."/>
        </authorList>
    </citation>
    <scope>NUCLEOTIDE SEQUENCE</scope>
    <source>
        <strain evidence="1">110903Hualien_Pintung</strain>
    </source>
</reference>
<organism evidence="1 2">
    <name type="scientific">Mycena chlorophos</name>
    <name type="common">Agaric fungus</name>
    <name type="synonym">Agaricus chlorophos</name>
    <dbReference type="NCBI Taxonomy" id="658473"/>
    <lineage>
        <taxon>Eukaryota</taxon>
        <taxon>Fungi</taxon>
        <taxon>Dikarya</taxon>
        <taxon>Basidiomycota</taxon>
        <taxon>Agaricomycotina</taxon>
        <taxon>Agaricomycetes</taxon>
        <taxon>Agaricomycetidae</taxon>
        <taxon>Agaricales</taxon>
        <taxon>Marasmiineae</taxon>
        <taxon>Mycenaceae</taxon>
        <taxon>Mycena</taxon>
    </lineage>
</organism>
<dbReference type="AlphaFoldDB" id="A0A8H6W4C4"/>
<sequence length="345" mass="38609">MSFSQHIATARSLPLLGFPRLRLFVQEPGQQPRDVTASPAHQRILDLVRVAFTHIVSGVAASSTLLHTINLLDIVFTDLQFANREFAWAFVDKGEDGDKIYFQLAIERVLRHNSQPPASCRDADFVRAALEYLMVLVAIHEGVHAASKKLLLKLVTPEIDGFEDDYDSQNQGSEAGATYERRLMRFMTQVIWRRGDVRTDDLEHWMWHIDSVIAARKNEIRNQSFDKQTLIDITASFGYDPVWVPDLRETPAEYVFNDNTHKRFRGASPLSLLGSPSADEEVKRASEEDTAGLSILNSEEYLVAPLCGGHTQRVYLPSVSTSGDSVPPPIAAQGLGFIGLEMPYV</sequence>
<keyword evidence="2" id="KW-1185">Reference proteome</keyword>
<evidence type="ECO:0000313" key="2">
    <source>
        <dbReference type="Proteomes" id="UP000613580"/>
    </source>
</evidence>
<gene>
    <name evidence="1" type="ORF">HMN09_00872300</name>
</gene>
<accession>A0A8H6W4C4</accession>
<name>A0A8H6W4C4_MYCCL</name>
<protein>
    <submittedName>
        <fullName evidence="1">Uncharacterized protein</fullName>
    </submittedName>
</protein>
<dbReference type="OrthoDB" id="3068011at2759"/>
<proteinExistence type="predicted"/>
<evidence type="ECO:0000313" key="1">
    <source>
        <dbReference type="EMBL" id="KAF7302386.1"/>
    </source>
</evidence>
<dbReference type="EMBL" id="JACAZE010000012">
    <property type="protein sequence ID" value="KAF7302386.1"/>
    <property type="molecule type" value="Genomic_DNA"/>
</dbReference>
<dbReference type="Proteomes" id="UP000613580">
    <property type="component" value="Unassembled WGS sequence"/>
</dbReference>